<dbReference type="KEGG" id="vg:29056999"/>
<feature type="compositionally biased region" description="Basic and acidic residues" evidence="1">
    <location>
        <begin position="296"/>
        <end position="311"/>
    </location>
</feature>
<dbReference type="GeneID" id="29056999"/>
<dbReference type="RefSeq" id="YP_009290667.1">
    <property type="nucleotide sequence ID" value="NC_031107.2"/>
</dbReference>
<proteinExistence type="predicted"/>
<evidence type="ECO:0000256" key="1">
    <source>
        <dbReference type="SAM" id="MobiDB-lite"/>
    </source>
</evidence>
<evidence type="ECO:0000313" key="3">
    <source>
        <dbReference type="Proteomes" id="UP000202181"/>
    </source>
</evidence>
<protein>
    <submittedName>
        <fullName evidence="2">Uncharacterized protein</fullName>
    </submittedName>
</protein>
<feature type="compositionally biased region" description="Basic and acidic residues" evidence="1">
    <location>
        <begin position="322"/>
        <end position="331"/>
    </location>
</feature>
<keyword evidence="3" id="KW-1185">Reference proteome</keyword>
<dbReference type="EMBL" id="KX397364">
    <property type="protein sequence ID" value="ANZ48062.1"/>
    <property type="molecule type" value="Genomic_DNA"/>
</dbReference>
<name>A0A1B2I9Y5_9CAUD</name>
<accession>A0A1B2I9Y5</accession>
<dbReference type="Proteomes" id="UP000202181">
    <property type="component" value="Segment"/>
</dbReference>
<organism evidence="2 3">
    <name type="scientific">Erwinia phage vB_EamM_Asesino</name>
    <dbReference type="NCBI Taxonomy" id="1883370"/>
    <lineage>
        <taxon>Viruses</taxon>
        <taxon>Duplodnaviria</taxon>
        <taxon>Heunggongvirae</taxon>
        <taxon>Uroviricota</taxon>
        <taxon>Caudoviricetes</taxon>
        <taxon>Chimalliviridae</taxon>
        <taxon>Erskinevirus</taxon>
        <taxon>Erskinevirus asesino</taxon>
    </lineage>
</organism>
<dbReference type="OrthoDB" id="5591at10239"/>
<reference evidence="2" key="1">
    <citation type="submission" date="2016-06" db="EMBL/GenBank/DDBJ databases">
        <authorList>
            <person name="Berg J.A."/>
            <person name="Hyde J.R."/>
            <person name="Breakwell D.P."/>
            <person name="Hope S."/>
            <person name="Grose J.H."/>
        </authorList>
    </citation>
    <scope>NUCLEOTIDE SEQUENCE [LARGE SCALE GENOMIC DNA]</scope>
</reference>
<sequence>MKIIEFYTSFLKSQGYGFDGDLLTVDGDQPAEFTYNKVKRRLALPTPAMIKQGLEDAEGRECHAFHPLCESILSGESGTIRFLKNSIRTNLFLRNFELIDAILETAAAGKSVRLAGYKKFMSDIICEGMKEPTFDDRLVKSWETVKAYVYNLLEKDKKYKVTNIFISPSMEIDGAKFHRVANYKHMFEEESLDGTATYFGAKLQRKQDKVIIHRLLSTLFGWYPSVVGSNDSRPYFGCLARGWAQYVVNYNLVVKGLRDHTHLKTLDDEWISQLDNMEVYDNVIQTLPYNTGPRSDTPEKDTSAHDFRLDRQPAGQQIPMKKASDTAKAPELDDDDPVAFFRKRAAVTNDQNPLKNLSPALQRMYEEKGNINLDKPEVAKVSLVDAFGGKKEEKSLSLLGNSGGLGGGGLGSLDGGLGGGLGGGMGGGLGGSSGGLGSLLGGSGGSFSSAFSRA</sequence>
<evidence type="ECO:0000313" key="2">
    <source>
        <dbReference type="EMBL" id="ANZ48062.1"/>
    </source>
</evidence>
<gene>
    <name evidence="2" type="ORF">ASESINO_49</name>
</gene>
<feature type="region of interest" description="Disordered" evidence="1">
    <location>
        <begin position="288"/>
        <end position="334"/>
    </location>
</feature>